<dbReference type="InterPro" id="IPR027417">
    <property type="entry name" value="P-loop_NTPase"/>
</dbReference>
<evidence type="ECO:0000313" key="5">
    <source>
        <dbReference type="Proteomes" id="UP000535491"/>
    </source>
</evidence>
<dbReference type="Gene3D" id="3.40.50.300">
    <property type="entry name" value="P-loop containing nucleotide triphosphate hydrolases"/>
    <property type="match status" value="1"/>
</dbReference>
<dbReference type="InterPro" id="IPR014217">
    <property type="entry name" value="Spore_III_AA"/>
</dbReference>
<keyword evidence="1" id="KW-0547">Nucleotide-binding</keyword>
<dbReference type="GO" id="GO:0005524">
    <property type="term" value="F:ATP binding"/>
    <property type="evidence" value="ECO:0007669"/>
    <property type="project" value="UniProtKB-KW"/>
</dbReference>
<protein>
    <submittedName>
        <fullName evidence="4">Stage III sporulation protein AA</fullName>
    </submittedName>
</protein>
<dbReference type="SMART" id="SM00382">
    <property type="entry name" value="AAA"/>
    <property type="match status" value="1"/>
</dbReference>
<dbReference type="NCBIfam" id="TIGR02858">
    <property type="entry name" value="spore_III_AA"/>
    <property type="match status" value="1"/>
</dbReference>
<dbReference type="InterPro" id="IPR003593">
    <property type="entry name" value="AAA+_ATPase"/>
</dbReference>
<dbReference type="InterPro" id="IPR045735">
    <property type="entry name" value="Spore_III_AA_AAA+_ATPase"/>
</dbReference>
<evidence type="ECO:0000259" key="3">
    <source>
        <dbReference type="SMART" id="SM00382"/>
    </source>
</evidence>
<dbReference type="SUPFAM" id="SSF52540">
    <property type="entry name" value="P-loop containing nucleoside triphosphate hydrolases"/>
    <property type="match status" value="1"/>
</dbReference>
<evidence type="ECO:0000256" key="1">
    <source>
        <dbReference type="ARBA" id="ARBA00022741"/>
    </source>
</evidence>
<evidence type="ECO:0000256" key="2">
    <source>
        <dbReference type="ARBA" id="ARBA00022840"/>
    </source>
</evidence>
<feature type="domain" description="AAA+ ATPase" evidence="3">
    <location>
        <begin position="156"/>
        <end position="304"/>
    </location>
</feature>
<gene>
    <name evidence="4" type="primary">spoIIIAA</name>
    <name evidence="4" type="ORF">H1191_11760</name>
</gene>
<dbReference type="Pfam" id="PF19568">
    <property type="entry name" value="Spore_III_AA"/>
    <property type="match status" value="1"/>
</dbReference>
<dbReference type="PANTHER" id="PTHR20953:SF3">
    <property type="entry name" value="P-LOOP CONTAINING NUCLEOSIDE TRIPHOSPHATE HYDROLASES SUPERFAMILY PROTEIN"/>
    <property type="match status" value="1"/>
</dbReference>
<accession>A0A7W1WS70</accession>
<keyword evidence="2" id="KW-0067">ATP-binding</keyword>
<comment type="caution">
    <text evidence="4">The sequence shown here is derived from an EMBL/GenBank/DDBJ whole genome shotgun (WGS) entry which is preliminary data.</text>
</comment>
<dbReference type="Proteomes" id="UP000535491">
    <property type="component" value="Unassembled WGS sequence"/>
</dbReference>
<reference evidence="4 5" key="1">
    <citation type="submission" date="2020-07" db="EMBL/GenBank/DDBJ databases">
        <authorList>
            <person name="Feng H."/>
        </authorList>
    </citation>
    <scope>NUCLEOTIDE SEQUENCE [LARGE SCALE GENOMIC DNA]</scope>
    <source>
        <strain evidence="5">s-10</strain>
    </source>
</reference>
<dbReference type="EMBL" id="JACEIQ010000011">
    <property type="protein sequence ID" value="MBA4494983.1"/>
    <property type="molecule type" value="Genomic_DNA"/>
</dbReference>
<keyword evidence="5" id="KW-1185">Reference proteome</keyword>
<organism evidence="4 5">
    <name type="scientific">Paenactinomyces guangxiensis</name>
    <dbReference type="NCBI Taxonomy" id="1490290"/>
    <lineage>
        <taxon>Bacteria</taxon>
        <taxon>Bacillati</taxon>
        <taxon>Bacillota</taxon>
        <taxon>Bacilli</taxon>
        <taxon>Bacillales</taxon>
        <taxon>Thermoactinomycetaceae</taxon>
        <taxon>Paenactinomyces</taxon>
    </lineage>
</organism>
<evidence type="ECO:0000313" key="4">
    <source>
        <dbReference type="EMBL" id="MBA4494983.1"/>
    </source>
</evidence>
<dbReference type="AlphaFoldDB" id="A0A7W1WS70"/>
<name>A0A7W1WS70_9BACL</name>
<proteinExistence type="predicted"/>
<dbReference type="PANTHER" id="PTHR20953">
    <property type="entry name" value="KINASE-RELATED"/>
    <property type="match status" value="1"/>
</dbReference>
<sequence length="335" mass="37307">MDRRCSMSLKPIYQILPLSIRELIQSLPRTILGCLEEIRIRQDRPLEVITSEQSWFVSRKCQLSQQPKDSMVPGKEDCIKMLNLISNHSLYTMEEELRRGYVTVEGGHRVGLVGKVVVDQGKVKHLRDVTGFNVRIARQVKGVGEPLIPFLIHKGQVENVLIVSPPQCGKTTLIRDLARLASTGGEKFHSCKVGIVDERSEIAGCVDGVPQHDVGPRTDVLDACPKAEGMMMLIRSMSPEILVVDEIGRKEDSEAVHEAVHAGVHLFTTAHGQTVDEICRRPTLAELVKEGVFSRVILLSRRQGPGTVEAIYDQLLQPLEPASELFRSKVVRTLC</sequence>